<feature type="domain" description="Integrase zinc-binding" evidence="1">
    <location>
        <begin position="239"/>
        <end position="280"/>
    </location>
</feature>
<accession>A0A183AKN9</accession>
<evidence type="ECO:0000259" key="1">
    <source>
        <dbReference type="Pfam" id="PF17921"/>
    </source>
</evidence>
<dbReference type="OrthoDB" id="8035539at2759"/>
<dbReference type="Proteomes" id="UP000272942">
    <property type="component" value="Unassembled WGS sequence"/>
</dbReference>
<keyword evidence="3" id="KW-1185">Reference proteome</keyword>
<name>A0A183AKN9_9TREM</name>
<dbReference type="EMBL" id="UZAN01044737">
    <property type="protein sequence ID" value="VDP81355.1"/>
    <property type="molecule type" value="Genomic_DNA"/>
</dbReference>
<reference evidence="4" key="1">
    <citation type="submission" date="2016-06" db="UniProtKB">
        <authorList>
            <consortium name="WormBaseParasite"/>
        </authorList>
    </citation>
    <scope>IDENTIFICATION</scope>
</reference>
<dbReference type="AlphaFoldDB" id="A0A183AKN9"/>
<evidence type="ECO:0000313" key="3">
    <source>
        <dbReference type="Proteomes" id="UP000272942"/>
    </source>
</evidence>
<dbReference type="Pfam" id="PF17921">
    <property type="entry name" value="Integrase_H2C2"/>
    <property type="match status" value="1"/>
</dbReference>
<dbReference type="Gene3D" id="1.10.340.70">
    <property type="match status" value="1"/>
</dbReference>
<evidence type="ECO:0000313" key="2">
    <source>
        <dbReference type="EMBL" id="VDP81355.1"/>
    </source>
</evidence>
<dbReference type="InterPro" id="IPR041588">
    <property type="entry name" value="Integrase_H2C2"/>
</dbReference>
<dbReference type="WBParaSite" id="ECPE_0000754001-mRNA-1">
    <property type="protein sequence ID" value="ECPE_0000754001-mRNA-1"/>
    <property type="gene ID" value="ECPE_0000754001"/>
</dbReference>
<organism evidence="4">
    <name type="scientific">Echinostoma caproni</name>
    <dbReference type="NCBI Taxonomy" id="27848"/>
    <lineage>
        <taxon>Eukaryota</taxon>
        <taxon>Metazoa</taxon>
        <taxon>Spiralia</taxon>
        <taxon>Lophotrochozoa</taxon>
        <taxon>Platyhelminthes</taxon>
        <taxon>Trematoda</taxon>
        <taxon>Digenea</taxon>
        <taxon>Plagiorchiida</taxon>
        <taxon>Echinostomata</taxon>
        <taxon>Echinostomatoidea</taxon>
        <taxon>Echinostomatidae</taxon>
        <taxon>Echinostoma</taxon>
    </lineage>
</organism>
<protein>
    <submittedName>
        <fullName evidence="4">Integrase_H2C2 domain-containing protein</fullName>
    </submittedName>
</protein>
<proteinExistence type="predicted"/>
<gene>
    <name evidence="2" type="ORF">ECPE_LOCUS7524</name>
</gene>
<sequence length="283" mass="32070">MVEDDVSEVTMEVPLGKSDHSIITFRKCINQENPPSKLIRNFSRMNVANLFQEADSTIPWSPNDDASVEEERSVLWEHLVKLINRSSIDSGLLFSALSGRDRVMIIITCLDNIHQATEQISLSQFEKHSSFPNKGDKRTRSAVIGTLLASVNSAGVRKLRIRPCVATIARFNDFIDPGHSLRVKTIVQYDQAISTVNVKEIKGILRDLNQSTIFERKIHEELSVQLDGVLSRDDRLVIKPPLRKTVLEELHKGYMGVENMKSLARQIGWWPEFDTDIYATAKN</sequence>
<reference evidence="2 3" key="2">
    <citation type="submission" date="2018-11" db="EMBL/GenBank/DDBJ databases">
        <authorList>
            <consortium name="Pathogen Informatics"/>
        </authorList>
    </citation>
    <scope>NUCLEOTIDE SEQUENCE [LARGE SCALE GENOMIC DNA]</scope>
    <source>
        <strain evidence="2 3">Egypt</strain>
    </source>
</reference>
<evidence type="ECO:0000313" key="4">
    <source>
        <dbReference type="WBParaSite" id="ECPE_0000754001-mRNA-1"/>
    </source>
</evidence>